<keyword evidence="2" id="KW-1185">Reference proteome</keyword>
<reference evidence="1" key="1">
    <citation type="submission" date="2019-03" db="EMBL/GenBank/DDBJ databases">
        <title>Candidatus Syntrophosphaera thermopropionivorans: a novel player in syntrophic propionate oxidation during anaerobic digestion.</title>
        <authorList>
            <person name="Dyksma S."/>
        </authorList>
    </citation>
    <scope>NUCLEOTIDE SEQUENCE</scope>
    <source>
        <strain evidence="1">W5</strain>
    </source>
</reference>
<protein>
    <submittedName>
        <fullName evidence="1">SpoIID/LytB domain-containing protein</fullName>
    </submittedName>
</protein>
<dbReference type="EMBL" id="SMOG01000033">
    <property type="protein sequence ID" value="TDF72481.1"/>
    <property type="molecule type" value="Genomic_DNA"/>
</dbReference>
<dbReference type="Proteomes" id="UP000294588">
    <property type="component" value="Unassembled WGS sequence"/>
</dbReference>
<proteinExistence type="predicted"/>
<gene>
    <name evidence="1" type="ORF">E0946_06825</name>
</gene>
<accession>A0AC61QHW6</accession>
<name>A0AC61QHW6_9BACT</name>
<evidence type="ECO:0000313" key="1">
    <source>
        <dbReference type="EMBL" id="TDF72481.1"/>
    </source>
</evidence>
<organism evidence="1 2">
    <name type="scientific">Candidatus Syntrophosphaera thermopropionivorans</name>
    <dbReference type="NCBI Taxonomy" id="2593015"/>
    <lineage>
        <taxon>Bacteria</taxon>
        <taxon>Pseudomonadati</taxon>
        <taxon>Candidatus Cloacimonadota</taxon>
        <taxon>Candidatus Cloacimonadia</taxon>
        <taxon>Candidatus Cloacimonadales</taxon>
        <taxon>Candidatus Cloacimonadaceae</taxon>
        <taxon>Candidatus Syntrophosphaera</taxon>
    </lineage>
</organism>
<sequence>MRYKALIKVLLLISFLSFASFLKAAEIRNGQLYLEVLIEADNNITLRPEKESESTINIYESDLPVCRKMNGRLEIDLIKTDKQACWGILSRIEPWTDNSEGILSETFVWSDNHLELKKENLIYADTSFVCRDSALAYARAQGISDKMVQYIPLIGSTVKITTSRREKYYLETPLRIHSDYPLIINNHKETYSGDFYLKEIDNRLVFTQLVYLEDYVAGVIPYEIGDNAPLEAMKAQAVSVRTHSITLLTYNRHRNDGYDLCNTTHCQVYKGKYLINSNVQAAVDSTFNQILIINGRIADTPYHSNCGGHTDAAHQIWNSQPLPHLLGIPCISGVDSLDLTQEKQARQWIDKNTIDPLMSSWEKSGMSWSHTISRKKLANNLGLNNIEKIVINQRSVSGRIIDMSFYGPEEVRILGEAKIREVFGGLRSSFFYIDGKNNSNRNGKVEIIPDGILNLKGKGYGHGVGMCQSGALRLAREGKNYWDILSFYYPGTQISTDWMYYE</sequence>
<evidence type="ECO:0000313" key="2">
    <source>
        <dbReference type="Proteomes" id="UP000294588"/>
    </source>
</evidence>
<comment type="caution">
    <text evidence="1">The sequence shown here is derived from an EMBL/GenBank/DDBJ whole genome shotgun (WGS) entry which is preliminary data.</text>
</comment>